<dbReference type="PANTHER" id="PTHR10884">
    <property type="entry name" value="NADH DEHYDROGENASE UBIQUINONE IRON-SULFUR PROTEIN 3"/>
    <property type="match status" value="1"/>
</dbReference>
<dbReference type="EMBL" id="AJ248285">
    <property type="protein sequence ID" value="CAB49636.1"/>
    <property type="molecule type" value="Genomic_DNA"/>
</dbReference>
<name>Q9V0R7_PYRAB</name>
<dbReference type="AlphaFoldDB" id="Q9V0R7"/>
<reference evidence="3" key="2">
    <citation type="journal article" date="2000" name="J. Mol. Biol.">
        <title>Archaeal homologs of eukaryotic methylation guide small nucleolar RNAs: lessons from the Pyrococcus genomes.</title>
        <authorList>
            <person name="Gaspin C."/>
            <person name="Cavaille J."/>
            <person name="Erauso G."/>
        </authorList>
    </citation>
    <scope>NUCLEOTIDE SEQUENCE</scope>
    <source>
        <strain evidence="3">Orsay</strain>
    </source>
</reference>
<accession>Q9V0R7</accession>
<reference evidence="3" key="3">
    <citation type="journal article" date="2001" name="Genome Res.">
        <title>Genome evolution at the genus level: comparison of three complete genomes of hyperthermophilic archaea.</title>
        <authorList>
            <person name="Lecompte O."/>
            <person name="Ripp R."/>
            <person name="Puzos-Barbe V."/>
            <person name="Duprat S."/>
            <person name="Heilig R."/>
            <person name="Dietrich J."/>
            <person name="Thierry J.C."/>
            <person name="Poch O."/>
        </authorList>
    </citation>
    <scope>NUCLEOTIDE SEQUENCE</scope>
    <source>
        <strain evidence="3">Orsay</strain>
    </source>
</reference>
<evidence type="ECO:0000313" key="6">
    <source>
        <dbReference type="Proteomes" id="UP000009139"/>
    </source>
</evidence>
<organism evidence="3 5">
    <name type="scientific">Pyrococcus abyssi (strain GE5 / Orsay)</name>
    <dbReference type="NCBI Taxonomy" id="272844"/>
    <lineage>
        <taxon>Archaea</taxon>
        <taxon>Methanobacteriati</taxon>
        <taxon>Methanobacteriota</taxon>
        <taxon>Thermococci</taxon>
        <taxon>Thermococcales</taxon>
        <taxon>Thermococcaceae</taxon>
        <taxon>Pyrococcus</taxon>
    </lineage>
</organism>
<dbReference type="GO" id="GO:0008137">
    <property type="term" value="F:NADH dehydrogenase (ubiquinone) activity"/>
    <property type="evidence" value="ECO:0007669"/>
    <property type="project" value="InterPro"/>
</dbReference>
<dbReference type="EMBL" id="HE613800">
    <property type="protein sequence ID" value="CCE70116.1"/>
    <property type="molecule type" value="Genomic_DNA"/>
</dbReference>
<dbReference type="PATRIC" id="fig|272844.11.peg.760"/>
<dbReference type="STRING" id="272844.PAB1891"/>
<proteinExistence type="inferred from homology"/>
<sequence>MSEGKEDFIVNEINRRFPGVEVQVKENKWGRKRIWVKVPREMFRDFMKFLKELDPDAHYSIGIEEDAGETLDFSIHFLLMYEDAPGVSMIVKTSVPKDNPVLPDISDIFPISLQFEREAMEMVGIDFENAPDKRRLFLPDDFPEGIYPLRHDEKGIPEEMVKNAGHPYLLRRGGK</sequence>
<dbReference type="eggNOG" id="arCOG01552">
    <property type="taxonomic scope" value="Archaea"/>
</dbReference>
<dbReference type="PANTHER" id="PTHR10884:SF14">
    <property type="entry name" value="NADH DEHYDROGENASE [UBIQUINONE] IRON-SULFUR PROTEIN 3, MITOCHONDRIAL"/>
    <property type="match status" value="1"/>
</dbReference>
<evidence type="ECO:0000256" key="1">
    <source>
        <dbReference type="ARBA" id="ARBA00007569"/>
    </source>
</evidence>
<evidence type="ECO:0000313" key="4">
    <source>
        <dbReference type="EMBL" id="CCE70116.1"/>
    </source>
</evidence>
<gene>
    <name evidence="3" type="ordered locus">PAB1891</name>
</gene>
<evidence type="ECO:0000313" key="3">
    <source>
        <dbReference type="EMBL" id="CAB49636.1"/>
    </source>
</evidence>
<comment type="similarity">
    <text evidence="1">Belongs to the complex I 30 kDa subunit family.</text>
</comment>
<evidence type="ECO:0000259" key="2">
    <source>
        <dbReference type="Pfam" id="PF00329"/>
    </source>
</evidence>
<dbReference type="Gene3D" id="3.30.460.80">
    <property type="entry name" value="NADH:ubiquinone oxidoreductase, 30kDa subunit"/>
    <property type="match status" value="1"/>
</dbReference>
<dbReference type="InterPro" id="IPR037232">
    <property type="entry name" value="NADH_quin_OxRdtase_su_C/D-like"/>
</dbReference>
<dbReference type="InterPro" id="IPR001268">
    <property type="entry name" value="NADH_UbQ_OxRdtase_30kDa_su"/>
</dbReference>
<dbReference type="SUPFAM" id="SSF143243">
    <property type="entry name" value="Nqo5-like"/>
    <property type="match status" value="1"/>
</dbReference>
<dbReference type="Proteomes" id="UP000000810">
    <property type="component" value="Chromosome"/>
</dbReference>
<dbReference type="PIR" id="C75115">
    <property type="entry name" value="C75115"/>
</dbReference>
<feature type="domain" description="NADH:ubiquinone oxidoreductase 30kDa subunit" evidence="2">
    <location>
        <begin position="36"/>
        <end position="154"/>
    </location>
</feature>
<dbReference type="RefSeq" id="WP_010867843.1">
    <property type="nucleotide sequence ID" value="NC_000868.1"/>
</dbReference>
<dbReference type="KEGG" id="pab:PAB1891"/>
<evidence type="ECO:0000313" key="5">
    <source>
        <dbReference type="Proteomes" id="UP000000810"/>
    </source>
</evidence>
<dbReference type="HOGENOM" id="CLU_097415_1_0_2"/>
<reference evidence="4 6" key="5">
    <citation type="journal article" date="2012" name="Curr. Microbiol.">
        <title>Re-annotation of two hyperthermophilic archaea Pyrococcus abyssi GE5 and Pyrococcus furiosus DSM 3638.</title>
        <authorList>
            <person name="Gao J."/>
            <person name="Wang J."/>
        </authorList>
    </citation>
    <scope>GENOME REANNOTATION</scope>
    <source>
        <strain evidence="4">GE5</strain>
        <strain evidence="6">GE5 / Orsay</strain>
    </source>
</reference>
<keyword evidence="5" id="KW-1185">Reference proteome</keyword>
<protein>
    <submittedName>
        <fullName evidence="4">Hydrogenase related, subunit</fullName>
    </submittedName>
    <submittedName>
        <fullName evidence="3">NADH dehydrogenase, 30 kD subunit</fullName>
    </submittedName>
</protein>
<dbReference type="OrthoDB" id="43567at2157"/>
<dbReference type="Proteomes" id="UP000009139">
    <property type="component" value="Chromosome"/>
</dbReference>
<reference evidence="3 5" key="4">
    <citation type="journal article" date="2003" name="Mol. Microbiol.">
        <title>An integrated analysis of the genome of the hyperthermophilic archaeon Pyrococcus abyssi.</title>
        <authorList>
            <person name="Cohen G."/>
            <person name="Barbe V."/>
            <person name="Flament D."/>
            <person name="Galperin M."/>
            <person name="Heilig R."/>
            <person name="Ripp R."/>
            <person name="Lecompte O."/>
            <person name="Prieur D."/>
            <person name="Poch O."/>
            <person name="Quellerou J."/>
            <person name="Thierry J.C."/>
            <person name="Van der Oost J."/>
            <person name="Weissenbach J."/>
            <person name="Zivanovic Y."/>
            <person name="Forterre P."/>
        </authorList>
    </citation>
    <scope>NUCLEOTIDE SEQUENCE [LARGE SCALE GENOMIC DNA]</scope>
    <source>
        <strain evidence="5">GE5 / Orsay</strain>
        <strain evidence="3">Orsay</strain>
    </source>
</reference>
<reference evidence="3" key="1">
    <citation type="submission" date="1999-07" db="EMBL/GenBank/DDBJ databases">
        <authorList>
            <person name="Genoscope"/>
        </authorList>
    </citation>
    <scope>NUCLEOTIDE SEQUENCE</scope>
    <source>
        <strain evidence="3">Orsay</strain>
    </source>
</reference>
<dbReference type="Pfam" id="PF00329">
    <property type="entry name" value="Complex1_30kDa"/>
    <property type="match status" value="1"/>
</dbReference>